<dbReference type="EMBL" id="KN824302">
    <property type="protein sequence ID" value="KIM26899.1"/>
    <property type="molecule type" value="Genomic_DNA"/>
</dbReference>
<dbReference type="PANTHER" id="PTHR13789">
    <property type="entry name" value="MONOOXYGENASE"/>
    <property type="match status" value="1"/>
</dbReference>
<dbReference type="Proteomes" id="UP000054097">
    <property type="component" value="Unassembled WGS sequence"/>
</dbReference>
<sequence>MSTSNKKRRVICIGNGVAGPVFAMALQKLSDYEVILVDARSAEAKAIGGAISISPNGLKALEFVGADQIVTENGGMQESFRILQAASGDVLAEAETAQLLVSKYGYANYGIIRQVYCSGLRELARERGIDMRFNMRLESIQESDNAVTAHFDNGESLTGDLLVGCDGIHSPTRAYVVGEDIKPRFANVSLIIGLSKFTAEESTAISDGFNLHLGQGTNFGCYRADNEGTWAWFIGFATGDPAGGEAEWASQSHQDLTALALSKVEHWNAPLPSLIIPRSYRVSGVGLYDRTPIDTWHRGRVVLCGDAAHPVTPIGGQGSQIAIESAVILARLLAAEQEPSDALFQRYAQLRKPRTDAVVETGRRIISYSFKGGWRTTIRDFFVRILGGYFLRNGGLAQYDYDAGTAPL</sequence>
<dbReference type="Pfam" id="PF01494">
    <property type="entry name" value="FAD_binding_3"/>
    <property type="match status" value="1"/>
</dbReference>
<keyword evidence="4" id="KW-0560">Oxidoreductase</keyword>
<evidence type="ECO:0000256" key="4">
    <source>
        <dbReference type="ARBA" id="ARBA00023002"/>
    </source>
</evidence>
<evidence type="ECO:0000259" key="6">
    <source>
        <dbReference type="Pfam" id="PF01494"/>
    </source>
</evidence>
<dbReference type="Gene3D" id="3.50.50.60">
    <property type="entry name" value="FAD/NAD(P)-binding domain"/>
    <property type="match status" value="1"/>
</dbReference>
<evidence type="ECO:0000313" key="8">
    <source>
        <dbReference type="Proteomes" id="UP000054097"/>
    </source>
</evidence>
<keyword evidence="3" id="KW-0274">FAD</keyword>
<name>A0A0C3B3W3_SERVB</name>
<dbReference type="PANTHER" id="PTHR13789:SF309">
    <property type="entry name" value="PUTATIVE (AFU_ORTHOLOGUE AFUA_6G14510)-RELATED"/>
    <property type="match status" value="1"/>
</dbReference>
<dbReference type="GO" id="GO:0004497">
    <property type="term" value="F:monooxygenase activity"/>
    <property type="evidence" value="ECO:0007669"/>
    <property type="project" value="UniProtKB-KW"/>
</dbReference>
<reference evidence="8" key="2">
    <citation type="submission" date="2015-01" db="EMBL/GenBank/DDBJ databases">
        <title>Evolutionary Origins and Diversification of the Mycorrhizal Mutualists.</title>
        <authorList>
            <consortium name="DOE Joint Genome Institute"/>
            <consortium name="Mycorrhizal Genomics Consortium"/>
            <person name="Kohler A."/>
            <person name="Kuo A."/>
            <person name="Nagy L.G."/>
            <person name="Floudas D."/>
            <person name="Copeland A."/>
            <person name="Barry K.W."/>
            <person name="Cichocki N."/>
            <person name="Veneault-Fourrey C."/>
            <person name="LaButti K."/>
            <person name="Lindquist E.A."/>
            <person name="Lipzen A."/>
            <person name="Lundell T."/>
            <person name="Morin E."/>
            <person name="Murat C."/>
            <person name="Riley R."/>
            <person name="Ohm R."/>
            <person name="Sun H."/>
            <person name="Tunlid A."/>
            <person name="Henrissat B."/>
            <person name="Grigoriev I.V."/>
            <person name="Hibbett D.S."/>
            <person name="Martin F."/>
        </authorList>
    </citation>
    <scope>NUCLEOTIDE SEQUENCE [LARGE SCALE GENOMIC DNA]</scope>
    <source>
        <strain evidence="8">MAFF 305830</strain>
    </source>
</reference>
<evidence type="ECO:0000256" key="2">
    <source>
        <dbReference type="ARBA" id="ARBA00022630"/>
    </source>
</evidence>
<keyword evidence="2" id="KW-0285">Flavoprotein</keyword>
<evidence type="ECO:0000256" key="5">
    <source>
        <dbReference type="ARBA" id="ARBA00023033"/>
    </source>
</evidence>
<dbReference type="AlphaFoldDB" id="A0A0C3B3W3"/>
<dbReference type="PRINTS" id="PR00420">
    <property type="entry name" value="RNGMNOXGNASE"/>
</dbReference>
<reference evidence="7 8" key="1">
    <citation type="submission" date="2014-04" db="EMBL/GenBank/DDBJ databases">
        <authorList>
            <consortium name="DOE Joint Genome Institute"/>
            <person name="Kuo A."/>
            <person name="Zuccaro A."/>
            <person name="Kohler A."/>
            <person name="Nagy L.G."/>
            <person name="Floudas D."/>
            <person name="Copeland A."/>
            <person name="Barry K.W."/>
            <person name="Cichocki N."/>
            <person name="Veneault-Fourrey C."/>
            <person name="LaButti K."/>
            <person name="Lindquist E.A."/>
            <person name="Lipzen A."/>
            <person name="Lundell T."/>
            <person name="Morin E."/>
            <person name="Murat C."/>
            <person name="Sun H."/>
            <person name="Tunlid A."/>
            <person name="Henrissat B."/>
            <person name="Grigoriev I.V."/>
            <person name="Hibbett D.S."/>
            <person name="Martin F."/>
            <person name="Nordberg H.P."/>
            <person name="Cantor M.N."/>
            <person name="Hua S.X."/>
        </authorList>
    </citation>
    <scope>NUCLEOTIDE SEQUENCE [LARGE SCALE GENOMIC DNA]</scope>
    <source>
        <strain evidence="7 8">MAFF 305830</strain>
    </source>
</reference>
<keyword evidence="5" id="KW-0503">Monooxygenase</keyword>
<feature type="domain" description="FAD-binding" evidence="6">
    <location>
        <begin position="9"/>
        <end position="360"/>
    </location>
</feature>
<dbReference type="OrthoDB" id="47494at2759"/>
<evidence type="ECO:0000313" key="7">
    <source>
        <dbReference type="EMBL" id="KIM26899.1"/>
    </source>
</evidence>
<keyword evidence="8" id="KW-1185">Reference proteome</keyword>
<gene>
    <name evidence="7" type="ORF">M408DRAFT_330278</name>
</gene>
<dbReference type="InterPro" id="IPR036188">
    <property type="entry name" value="FAD/NAD-bd_sf"/>
</dbReference>
<proteinExistence type="inferred from homology"/>
<dbReference type="HOGENOM" id="CLU_009665_19_5_1"/>
<dbReference type="InterPro" id="IPR002938">
    <property type="entry name" value="FAD-bd"/>
</dbReference>
<accession>A0A0C3B3W3</accession>
<comment type="similarity">
    <text evidence="1">Belongs to the paxM FAD-dependent monooxygenase family.</text>
</comment>
<dbReference type="InterPro" id="IPR050493">
    <property type="entry name" value="FAD-dep_Monooxygenase_BioMet"/>
</dbReference>
<protein>
    <recommendedName>
        <fullName evidence="6">FAD-binding domain-containing protein</fullName>
    </recommendedName>
</protein>
<organism evidence="7 8">
    <name type="scientific">Serendipita vermifera MAFF 305830</name>
    <dbReference type="NCBI Taxonomy" id="933852"/>
    <lineage>
        <taxon>Eukaryota</taxon>
        <taxon>Fungi</taxon>
        <taxon>Dikarya</taxon>
        <taxon>Basidiomycota</taxon>
        <taxon>Agaricomycotina</taxon>
        <taxon>Agaricomycetes</taxon>
        <taxon>Sebacinales</taxon>
        <taxon>Serendipitaceae</taxon>
        <taxon>Serendipita</taxon>
    </lineage>
</organism>
<evidence type="ECO:0000256" key="1">
    <source>
        <dbReference type="ARBA" id="ARBA00007992"/>
    </source>
</evidence>
<dbReference type="GO" id="GO:0071949">
    <property type="term" value="F:FAD binding"/>
    <property type="evidence" value="ECO:0007669"/>
    <property type="project" value="InterPro"/>
</dbReference>
<dbReference type="STRING" id="933852.A0A0C3B3W3"/>
<dbReference type="SUPFAM" id="SSF51905">
    <property type="entry name" value="FAD/NAD(P)-binding domain"/>
    <property type="match status" value="1"/>
</dbReference>
<evidence type="ECO:0000256" key="3">
    <source>
        <dbReference type="ARBA" id="ARBA00022827"/>
    </source>
</evidence>